<feature type="transmembrane region" description="Helical" evidence="1">
    <location>
        <begin position="1350"/>
        <end position="1372"/>
    </location>
</feature>
<feature type="signal peptide" evidence="2">
    <location>
        <begin position="1"/>
        <end position="15"/>
    </location>
</feature>
<feature type="transmembrane region" description="Helical" evidence="1">
    <location>
        <begin position="1312"/>
        <end position="1338"/>
    </location>
</feature>
<reference evidence="4" key="2">
    <citation type="submission" date="2024-04" db="EMBL/GenBank/DDBJ databases">
        <authorList>
            <person name="Chen Y."/>
            <person name="Shah S."/>
            <person name="Dougan E. K."/>
            <person name="Thang M."/>
            <person name="Chan C."/>
        </authorList>
    </citation>
    <scope>NUCLEOTIDE SEQUENCE [LARGE SCALE GENOMIC DNA]</scope>
</reference>
<proteinExistence type="predicted"/>
<reference evidence="3" key="1">
    <citation type="submission" date="2022-10" db="EMBL/GenBank/DDBJ databases">
        <authorList>
            <person name="Chen Y."/>
            <person name="Dougan E. K."/>
            <person name="Chan C."/>
            <person name="Rhodes N."/>
            <person name="Thang M."/>
        </authorList>
    </citation>
    <scope>NUCLEOTIDE SEQUENCE</scope>
</reference>
<keyword evidence="1" id="KW-0472">Membrane</keyword>
<dbReference type="EMBL" id="CAMXCT010003241">
    <property type="protein sequence ID" value="CAI4003306.1"/>
    <property type="molecule type" value="Genomic_DNA"/>
</dbReference>
<dbReference type="EMBL" id="CAMXCT020003241">
    <property type="protein sequence ID" value="CAL1156681.1"/>
    <property type="molecule type" value="Genomic_DNA"/>
</dbReference>
<evidence type="ECO:0000256" key="2">
    <source>
        <dbReference type="SAM" id="SignalP"/>
    </source>
</evidence>
<accession>A0A9P1D5I3</accession>
<evidence type="ECO:0000256" key="1">
    <source>
        <dbReference type="SAM" id="Phobius"/>
    </source>
</evidence>
<name>A0A9P1D5I3_9DINO</name>
<dbReference type="SUPFAM" id="SSF51126">
    <property type="entry name" value="Pectin lyase-like"/>
    <property type="match status" value="1"/>
</dbReference>
<dbReference type="EMBL" id="CAMXCT030003241">
    <property type="protein sequence ID" value="CAL4790618.1"/>
    <property type="molecule type" value="Genomic_DNA"/>
</dbReference>
<protein>
    <submittedName>
        <fullName evidence="5">Outer membrane protein PmpB</fullName>
    </submittedName>
</protein>
<keyword evidence="1" id="KW-0812">Transmembrane</keyword>
<evidence type="ECO:0000313" key="3">
    <source>
        <dbReference type="EMBL" id="CAI4003306.1"/>
    </source>
</evidence>
<keyword evidence="1" id="KW-1133">Transmembrane helix</keyword>
<evidence type="ECO:0000313" key="5">
    <source>
        <dbReference type="EMBL" id="CAL4790618.1"/>
    </source>
</evidence>
<evidence type="ECO:0000313" key="6">
    <source>
        <dbReference type="Proteomes" id="UP001152797"/>
    </source>
</evidence>
<keyword evidence="2" id="KW-0732">Signal</keyword>
<feature type="chain" id="PRO_5043271202" evidence="2">
    <location>
        <begin position="16"/>
        <end position="1896"/>
    </location>
</feature>
<dbReference type="InterPro" id="IPR011050">
    <property type="entry name" value="Pectin_lyase_fold/virulence"/>
</dbReference>
<dbReference type="Proteomes" id="UP001152797">
    <property type="component" value="Unassembled WGS sequence"/>
</dbReference>
<keyword evidence="6" id="KW-1185">Reference proteome</keyword>
<organism evidence="3">
    <name type="scientific">Cladocopium goreaui</name>
    <dbReference type="NCBI Taxonomy" id="2562237"/>
    <lineage>
        <taxon>Eukaryota</taxon>
        <taxon>Sar</taxon>
        <taxon>Alveolata</taxon>
        <taxon>Dinophyceae</taxon>
        <taxon>Suessiales</taxon>
        <taxon>Symbiodiniaceae</taxon>
        <taxon>Cladocopium</taxon>
    </lineage>
</organism>
<sequence>MQLLLVTFLFVCASAELRVSKRSTFTGQESSHPVPHPADGASARHLQDCEVIGWVELCERKKLTARACFQLEPTAEAPLCELQGPHGAPAQLRPATAGILTLRSGELRITGQIQMTSLRLAAKTVNFADAHVEAWHEGPSDPNATALGGAFFSEGSFTLTRSRLTVRGSAAADGGGFAAGGDLSVFQDSEVVIENVSAKSGAGFVVMGDAYIFDNSMIFIQNARSTKNGGGFSTRKRLQVSNSSVISLQNVTAQNHGGGFHALGEVEIAGNSTVSISDSQAESGDGAGFSTEKGLKLSTGSRLLIWNATAGNYGGGFYAKGKTLINSSSVSIRHTTAKHYGGGFMALDEVAIDEMSNVRISNSKSAEQGGGFQCNRRLQVTNGSVVSLENVTAGSHAGGFTSLGQVEIAGNSTVNISSSHAESGDGGAFRTEKGLKVSTSSRLIIRNAAAGKSGGGFYAKGRVVISSSTVSIQDATASRYGGGFDAREEVVIDEMSSVSISNSISGWGGGCHTDGRLQVTNSSVLSLQNVTAQNYGGGFNALGKVEIAGNSTVNISNSHVESGNGGGFDTEMGLMVSMGSRLIIRNATAGKHGGGFFVDGRILISRSTLNIQQASARRYGGGFDALDEVVIDGMSTVLISHSRAAEQGGGFQTEGRLQVTNSSVLSLQTVSARGSGGGFLALGETVIAGKSVVNISNSHAELGDGGGFDTEKGLKLSTGSRLIIRKSAAGRHGGGFYATAKGIVISRSTVSIQDATASRYGGGFYAFGEVVIDEMSSVRMSNSISGWGGGCHTDGRLQVTNGSLLSLQNVTAQHHGGFDAEKDLKLFNDSRLMIRKATAGQSGGGFYVKGRILISSSTVGIQDATARQSGGGFTAEGVEVVQNSIVASFSTHAGAGGGAFSVFGLTLHRSSMSISNSTALGSGSSARADGQVLLLSQSNLMVKDAQGQENSSVLAASCLHLRDRSQVLFDGLVGGHGVELQNNGSSALCSNSTFHVAEDAALNASGRLSSGFLSLAACPKEKVRLSGIHLRSWSSALLSTRPSSVVVDQVSVEYKPPVNNLQVLAAKDGFEIDSLTVSCQNCTWGVTFNASKDRSLKAVSSEHLQCPKTVTASKGLAQRCKCSNYQTVTEHFRNVDLVPLESSFQTCMFCKPHFHFQNGDCPKCGIFSAWSDGKKDVCHVLPRQNSAELFALLTGAAVVVILTFLAFEILHAPLMIVDAKSDLDPTQTERKRIFTISVQGSIVDLPKSLSRLVTQRMHFRVRGTGLIWLDYDQKKSNTIKVRSIARRKLLLQDTSPPFDCASCKGSLHASDFAYLLTLLTACIFVGAMLPVIIKVAVISENGVGHVFVTAFYVTLPLVAVAALLHFPVAWLIQRLYRRTLFSEALDDYRKQINCKPFTGPDATHPRNQGLQVLNLRGLWKHFESFILERNMHFVVANIVRPLTALTQSKGVSFVSLWGGRRVDYFVSHSWGASFPHFVHSIQCHALSKEGPTSWMDAAYWICSFANNQWTFKIELGSDPMESAFALALTAGIKGVAMVLDQEVQPLTRVWCLFEFFLSSREHLELVFVTNAGVVGDDGCSSFDIALEVGKKIESLQVETCEASSEDDKKDILQYIISELGSLERMDAQIRALMAEMLMRNLTNVERATGSLVDRLGQGSATVVALNEERFESHVASGTPWLVRADPQLAANEFASHGMLKNRPVTMIQLDCAPRHQVPKPRPQRCTKEWPKTPPQVSLDLKNHGEIVEWAAYLCGIKTAGKKDCEVIGWAELCERKKLTAGCFQLQPTAEAPLCELQGPHGAPAQLRPATAGILTLTSGELRITGTVNFADAHVEAWHEAPSDPNSTSGGAFFSEGSFTLTRSRLTVRDVPATTMDGGGFAADGDLTLGGIAGAQV</sequence>
<comment type="caution">
    <text evidence="3">The sequence shown here is derived from an EMBL/GenBank/DDBJ whole genome shotgun (WGS) entry which is preliminary data.</text>
</comment>
<evidence type="ECO:0000313" key="4">
    <source>
        <dbReference type="EMBL" id="CAL1156681.1"/>
    </source>
</evidence>
<gene>
    <name evidence="3" type="ORF">C1SCF055_LOCUS29179</name>
</gene>